<dbReference type="AlphaFoldDB" id="Q6Z4T9"/>
<protein>
    <submittedName>
        <fullName evidence="3">Uncharacterized protein</fullName>
    </submittedName>
</protein>
<evidence type="ECO:0000256" key="1">
    <source>
        <dbReference type="SAM" id="MobiDB-lite"/>
    </source>
</evidence>
<proteinExistence type="predicted"/>
<dbReference type="EMBL" id="AP005164">
    <property type="protein sequence ID" value="BAD05550.1"/>
    <property type="molecule type" value="Genomic_DNA"/>
</dbReference>
<reference evidence="4" key="3">
    <citation type="journal article" date="2005" name="Nature">
        <title>The map-based sequence of the rice genome.</title>
        <authorList>
            <consortium name="International rice genome sequencing project (IRGSP)"/>
            <person name="Matsumoto T."/>
            <person name="Wu J."/>
            <person name="Kanamori H."/>
            <person name="Katayose Y."/>
            <person name="Fujisawa M."/>
            <person name="Namiki N."/>
            <person name="Mizuno H."/>
            <person name="Yamamoto K."/>
            <person name="Antonio B.A."/>
            <person name="Baba T."/>
            <person name="Sakata K."/>
            <person name="Nagamura Y."/>
            <person name="Aoki H."/>
            <person name="Arikawa K."/>
            <person name="Arita K."/>
            <person name="Bito T."/>
            <person name="Chiden Y."/>
            <person name="Fujitsuka N."/>
            <person name="Fukunaka R."/>
            <person name="Hamada M."/>
            <person name="Harada C."/>
            <person name="Hayashi A."/>
            <person name="Hijishita S."/>
            <person name="Honda M."/>
            <person name="Hosokawa S."/>
            <person name="Ichikawa Y."/>
            <person name="Idonuma A."/>
            <person name="Iijima M."/>
            <person name="Ikeda M."/>
            <person name="Ikeno M."/>
            <person name="Ito K."/>
            <person name="Ito S."/>
            <person name="Ito T."/>
            <person name="Ito Y."/>
            <person name="Ito Y."/>
            <person name="Iwabuchi A."/>
            <person name="Kamiya K."/>
            <person name="Karasawa W."/>
            <person name="Kurita K."/>
            <person name="Katagiri S."/>
            <person name="Kikuta A."/>
            <person name="Kobayashi H."/>
            <person name="Kobayashi N."/>
            <person name="Machita K."/>
            <person name="Maehara T."/>
            <person name="Masukawa M."/>
            <person name="Mizubayashi T."/>
            <person name="Mukai Y."/>
            <person name="Nagasaki H."/>
            <person name="Nagata Y."/>
            <person name="Naito S."/>
            <person name="Nakashima M."/>
            <person name="Nakama Y."/>
            <person name="Nakamichi Y."/>
            <person name="Nakamura M."/>
            <person name="Meguro A."/>
            <person name="Negishi M."/>
            <person name="Ohta I."/>
            <person name="Ohta T."/>
            <person name="Okamoto M."/>
            <person name="Ono N."/>
            <person name="Saji S."/>
            <person name="Sakaguchi M."/>
            <person name="Sakai K."/>
            <person name="Shibata M."/>
            <person name="Shimokawa T."/>
            <person name="Song J."/>
            <person name="Takazaki Y."/>
            <person name="Terasawa K."/>
            <person name="Tsugane M."/>
            <person name="Tsuji K."/>
            <person name="Ueda S."/>
            <person name="Waki K."/>
            <person name="Yamagata H."/>
            <person name="Yamamoto M."/>
            <person name="Yamamoto S."/>
            <person name="Yamane H."/>
            <person name="Yoshiki S."/>
            <person name="Yoshihara R."/>
            <person name="Yukawa K."/>
            <person name="Zhong H."/>
            <person name="Yano M."/>
            <person name="Yuan Q."/>
            <person name="Ouyang S."/>
            <person name="Liu J."/>
            <person name="Jones K.M."/>
            <person name="Gansberger K."/>
            <person name="Moffat K."/>
            <person name="Hill J."/>
            <person name="Bera J."/>
            <person name="Fadrosh D."/>
            <person name="Jin S."/>
            <person name="Johri S."/>
            <person name="Kim M."/>
            <person name="Overton L."/>
            <person name="Reardon M."/>
            <person name="Tsitrin T."/>
            <person name="Vuong H."/>
            <person name="Weaver B."/>
            <person name="Ciecko A."/>
            <person name="Tallon L."/>
            <person name="Jackson J."/>
            <person name="Pai G."/>
            <person name="Aken S.V."/>
            <person name="Utterback T."/>
            <person name="Reidmuller S."/>
            <person name="Feldblyum T."/>
            <person name="Hsiao J."/>
            <person name="Zismann V."/>
            <person name="Iobst S."/>
            <person name="de Vazeille A.R."/>
            <person name="Buell C.R."/>
            <person name="Ying K."/>
            <person name="Li Y."/>
            <person name="Lu T."/>
            <person name="Huang Y."/>
            <person name="Zhao Q."/>
            <person name="Feng Q."/>
            <person name="Zhang L."/>
            <person name="Zhu J."/>
            <person name="Weng Q."/>
            <person name="Mu J."/>
            <person name="Lu Y."/>
            <person name="Fan D."/>
            <person name="Liu Y."/>
            <person name="Guan J."/>
            <person name="Zhang Y."/>
            <person name="Yu S."/>
            <person name="Liu X."/>
            <person name="Zhang Y."/>
            <person name="Hong G."/>
            <person name="Han B."/>
            <person name="Choisne N."/>
            <person name="Demange N."/>
            <person name="Orjeda G."/>
            <person name="Samain S."/>
            <person name="Cattolico L."/>
            <person name="Pelletier E."/>
            <person name="Couloux A."/>
            <person name="Segurens B."/>
            <person name="Wincker P."/>
            <person name="D'Hont A."/>
            <person name="Scarpelli C."/>
            <person name="Weissenbach J."/>
            <person name="Salanoubat M."/>
            <person name="Quetier F."/>
            <person name="Yu Y."/>
            <person name="Kim H.R."/>
            <person name="Rambo T."/>
            <person name="Currie J."/>
            <person name="Collura K."/>
            <person name="Luo M."/>
            <person name="Yang T."/>
            <person name="Ammiraju J.S.S."/>
            <person name="Engler F."/>
            <person name="Soderlund C."/>
            <person name="Wing R.A."/>
            <person name="Palmer L.E."/>
            <person name="de la Bastide M."/>
            <person name="Spiegel L."/>
            <person name="Nascimento L."/>
            <person name="Zutavern T."/>
            <person name="O'Shaughnessy A."/>
            <person name="Dike S."/>
            <person name="Dedhia N."/>
            <person name="Preston R."/>
            <person name="Balija V."/>
            <person name="McCombie W.R."/>
            <person name="Chow T."/>
            <person name="Chen H."/>
            <person name="Chung M."/>
            <person name="Chen C."/>
            <person name="Shaw J."/>
            <person name="Wu H."/>
            <person name="Hsiao K."/>
            <person name="Chao Y."/>
            <person name="Chu M."/>
            <person name="Cheng C."/>
            <person name="Hour A."/>
            <person name="Lee P."/>
            <person name="Lin S."/>
            <person name="Lin Y."/>
            <person name="Liou J."/>
            <person name="Liu S."/>
            <person name="Hsing Y."/>
            <person name="Raghuvanshi S."/>
            <person name="Mohanty A."/>
            <person name="Bharti A.K."/>
            <person name="Gaur A."/>
            <person name="Gupta V."/>
            <person name="Kumar D."/>
            <person name="Ravi V."/>
            <person name="Vij S."/>
            <person name="Kapur A."/>
            <person name="Khurana P."/>
            <person name="Khurana P."/>
            <person name="Khurana J.P."/>
            <person name="Tyagi A.K."/>
            <person name="Gaikwad K."/>
            <person name="Singh A."/>
            <person name="Dalal V."/>
            <person name="Srivastava S."/>
            <person name="Dixit A."/>
            <person name="Pal A.K."/>
            <person name="Ghazi I.A."/>
            <person name="Yadav M."/>
            <person name="Pandit A."/>
            <person name="Bhargava A."/>
            <person name="Sureshbabu K."/>
            <person name="Batra K."/>
            <person name="Sharma T.R."/>
            <person name="Mohapatra T."/>
            <person name="Singh N.K."/>
            <person name="Messing J."/>
            <person name="Nelson A.B."/>
            <person name="Fuks G."/>
            <person name="Kavchok S."/>
            <person name="Keizer G."/>
            <person name="Linton E."/>
            <person name="Llaca V."/>
            <person name="Song R."/>
            <person name="Tanyolac B."/>
            <person name="Young S."/>
            <person name="Ho-Il K."/>
            <person name="Hahn J.H."/>
            <person name="Sangsakoo G."/>
            <person name="Vanavichit A."/>
            <person name="de Mattos Luiz.A.T."/>
            <person name="Zimmer P.D."/>
            <person name="Malone G."/>
            <person name="Dellagostin O."/>
            <person name="de Oliveira A.C."/>
            <person name="Bevan M."/>
            <person name="Bancroft I."/>
            <person name="Minx P."/>
            <person name="Cordum H."/>
            <person name="Wilson R."/>
            <person name="Cheng Z."/>
            <person name="Jin W."/>
            <person name="Jiang J."/>
            <person name="Leong S.A."/>
            <person name="Iwama H."/>
            <person name="Gojobori T."/>
            <person name="Itoh T."/>
            <person name="Niimura Y."/>
            <person name="Fujii Y."/>
            <person name="Habara T."/>
            <person name="Sakai H."/>
            <person name="Sato Y."/>
            <person name="Wilson G."/>
            <person name="Kumar K."/>
            <person name="McCouch S."/>
            <person name="Juretic N."/>
            <person name="Hoen D."/>
            <person name="Wright S."/>
            <person name="Bruskiewich R."/>
            <person name="Bureau T."/>
            <person name="Miyao A."/>
            <person name="Hirochika H."/>
            <person name="Nishikawa T."/>
            <person name="Kadowaki K."/>
            <person name="Sugiura M."/>
            <person name="Burr B."/>
            <person name="Sasaki T."/>
        </authorList>
    </citation>
    <scope>NUCLEOTIDE SEQUENCE [LARGE SCALE GENOMIC DNA]</scope>
    <source>
        <strain evidence="4">cv. Nipponbare</strain>
    </source>
</reference>
<evidence type="ECO:0000313" key="2">
    <source>
        <dbReference type="EMBL" id="BAD05223.1"/>
    </source>
</evidence>
<name>Q6Z4T9_ORYSJ</name>
<gene>
    <name evidence="2" type="ORF">OJ1134_B10.5</name>
    <name evidence="3" type="ORF">OSJNBa0054L03.36</name>
</gene>
<sequence>MATVPVGLHLSSSSDRRPKWGTARADLVVRPSSPSCRCCGPRLRGTVTTTRPPSPPSSFSSLGLRQHLVELDRSDLGFARSGERHHFRGDTLARGLQPLNAPLHLRASPRAYKF</sequence>
<evidence type="ECO:0000313" key="3">
    <source>
        <dbReference type="EMBL" id="BAD05550.1"/>
    </source>
</evidence>
<feature type="region of interest" description="Disordered" evidence="1">
    <location>
        <begin position="42"/>
        <end position="62"/>
    </location>
</feature>
<dbReference type="Proteomes" id="UP000000763">
    <property type="component" value="Chromosome 8"/>
</dbReference>
<reference evidence="3" key="2">
    <citation type="submission" date="2002-05" db="EMBL/GenBank/DDBJ databases">
        <title>Oryza sativa nipponbare(GA3) genomic DNA, chromosome 8, BAC clone:OSJNBa0054L03.</title>
        <authorList>
            <person name="Sasaki T."/>
            <person name="Matsumoto T."/>
            <person name="Katayose Y."/>
        </authorList>
    </citation>
    <scope>NUCLEOTIDE SEQUENCE</scope>
</reference>
<evidence type="ECO:0000313" key="4">
    <source>
        <dbReference type="Proteomes" id="UP000000763"/>
    </source>
</evidence>
<reference evidence="2" key="1">
    <citation type="submission" date="2001-07" db="EMBL/GenBank/DDBJ databases">
        <title>Oryza sativa nipponbare(GA3) genomic DNA, chromosome 8, BAC clone:OJ1134_B10.</title>
        <authorList>
            <person name="Sasaki T."/>
            <person name="Matsumoto T."/>
            <person name="Yamamoto K."/>
        </authorList>
    </citation>
    <scope>NUCLEOTIDE SEQUENCE</scope>
</reference>
<organism evidence="3 4">
    <name type="scientific">Oryza sativa subsp. japonica</name>
    <name type="common">Rice</name>
    <dbReference type="NCBI Taxonomy" id="39947"/>
    <lineage>
        <taxon>Eukaryota</taxon>
        <taxon>Viridiplantae</taxon>
        <taxon>Streptophyta</taxon>
        <taxon>Embryophyta</taxon>
        <taxon>Tracheophyta</taxon>
        <taxon>Spermatophyta</taxon>
        <taxon>Magnoliopsida</taxon>
        <taxon>Liliopsida</taxon>
        <taxon>Poales</taxon>
        <taxon>Poaceae</taxon>
        <taxon>BOP clade</taxon>
        <taxon>Oryzoideae</taxon>
        <taxon>Oryzeae</taxon>
        <taxon>Oryzinae</taxon>
        <taxon>Oryza</taxon>
        <taxon>Oryza sativa</taxon>
    </lineage>
</organism>
<reference evidence="4" key="4">
    <citation type="journal article" date="2008" name="Nucleic Acids Res.">
        <title>The rice annotation project database (RAP-DB): 2008 update.</title>
        <authorList>
            <consortium name="The rice annotation project (RAP)"/>
        </authorList>
    </citation>
    <scope>GENOME REANNOTATION</scope>
    <source>
        <strain evidence="4">cv. Nipponbare</strain>
    </source>
</reference>
<dbReference type="EMBL" id="AP003882">
    <property type="protein sequence ID" value="BAD05223.1"/>
    <property type="molecule type" value="Genomic_DNA"/>
</dbReference>
<accession>Q6Z4T9</accession>